<gene>
    <name evidence="1" type="ORF">R3P38DRAFT_2848257</name>
</gene>
<dbReference type="AlphaFoldDB" id="A0AAW0DWA6"/>
<reference evidence="1 2" key="1">
    <citation type="journal article" date="2024" name="J Genomics">
        <title>Draft genome sequencing and assembly of Favolaschia claudopus CIRM-BRFM 2984 isolated from oak limbs.</title>
        <authorList>
            <person name="Navarro D."/>
            <person name="Drula E."/>
            <person name="Chaduli D."/>
            <person name="Cazenave R."/>
            <person name="Ahrendt S."/>
            <person name="Wang J."/>
            <person name="Lipzen A."/>
            <person name="Daum C."/>
            <person name="Barry K."/>
            <person name="Grigoriev I.V."/>
            <person name="Favel A."/>
            <person name="Rosso M.N."/>
            <person name="Martin F."/>
        </authorList>
    </citation>
    <scope>NUCLEOTIDE SEQUENCE [LARGE SCALE GENOMIC DNA]</scope>
    <source>
        <strain evidence="1 2">CIRM-BRFM 2984</strain>
    </source>
</reference>
<keyword evidence="2" id="KW-1185">Reference proteome</keyword>
<dbReference type="EMBL" id="JAWWNJ010000005">
    <property type="protein sequence ID" value="KAK7055645.1"/>
    <property type="molecule type" value="Genomic_DNA"/>
</dbReference>
<name>A0AAW0DWA6_9AGAR</name>
<accession>A0AAW0DWA6</accession>
<organism evidence="1 2">
    <name type="scientific">Favolaschia claudopus</name>
    <dbReference type="NCBI Taxonomy" id="2862362"/>
    <lineage>
        <taxon>Eukaryota</taxon>
        <taxon>Fungi</taxon>
        <taxon>Dikarya</taxon>
        <taxon>Basidiomycota</taxon>
        <taxon>Agaricomycotina</taxon>
        <taxon>Agaricomycetes</taxon>
        <taxon>Agaricomycetidae</taxon>
        <taxon>Agaricales</taxon>
        <taxon>Marasmiineae</taxon>
        <taxon>Mycenaceae</taxon>
        <taxon>Favolaschia</taxon>
    </lineage>
</organism>
<evidence type="ECO:0000313" key="2">
    <source>
        <dbReference type="Proteomes" id="UP001362999"/>
    </source>
</evidence>
<protein>
    <submittedName>
        <fullName evidence="1">Uncharacterized protein</fullName>
    </submittedName>
</protein>
<evidence type="ECO:0000313" key="1">
    <source>
        <dbReference type="EMBL" id="KAK7055645.1"/>
    </source>
</evidence>
<sequence>MGTWQACSVSPNTQLTDLFNFSRQIMRRAVGGNLFHWLCRHHALHGPSILESSARAQSLVIGDPSGPDSANGVCGARATAIFFIELRRIFEALFEPTSYKKRHGQHRPRYRQKMSDISQAILANSWLANLREGTFLEVQRPTSHLLEGLETNIQFILSARLFEHSRPGLVSWNRQDPGSEPPLANSQTFRGWNRLPVHLFR</sequence>
<dbReference type="Proteomes" id="UP001362999">
    <property type="component" value="Unassembled WGS sequence"/>
</dbReference>
<comment type="caution">
    <text evidence="1">The sequence shown here is derived from an EMBL/GenBank/DDBJ whole genome shotgun (WGS) entry which is preliminary data.</text>
</comment>
<proteinExistence type="predicted"/>